<reference evidence="12" key="1">
    <citation type="submission" date="2025-08" db="UniProtKB">
        <authorList>
            <consortium name="RefSeq"/>
        </authorList>
    </citation>
    <scope>IDENTIFICATION</scope>
</reference>
<evidence type="ECO:0000256" key="9">
    <source>
        <dbReference type="SAM" id="MobiDB-lite"/>
    </source>
</evidence>
<feature type="region of interest" description="Disordered" evidence="9">
    <location>
        <begin position="354"/>
        <end position="373"/>
    </location>
</feature>
<evidence type="ECO:0000256" key="5">
    <source>
        <dbReference type="ARBA" id="ARBA00023034"/>
    </source>
</evidence>
<comment type="subcellular location">
    <subcellularLocation>
        <location evidence="1">Cytoplasmic vesicle</location>
        <location evidence="1">Clathrin-coated vesicle</location>
    </subcellularLocation>
    <subcellularLocation>
        <location evidence="2">Golgi apparatus</location>
    </subcellularLocation>
    <subcellularLocation>
        <location evidence="3">Membrane</location>
        <location evidence="3">Clathrin-coated pit</location>
    </subcellularLocation>
</comment>
<evidence type="ECO:0000256" key="7">
    <source>
        <dbReference type="ARBA" id="ARBA00023176"/>
    </source>
</evidence>
<keyword evidence="4" id="KW-0254">Endocytosis</keyword>
<dbReference type="Gene3D" id="1.25.40.90">
    <property type="match status" value="1"/>
</dbReference>
<dbReference type="InterPro" id="IPR045192">
    <property type="entry name" value="AP180-like"/>
</dbReference>
<dbReference type="InterPro" id="IPR008942">
    <property type="entry name" value="ENTH_VHS"/>
</dbReference>
<dbReference type="GO" id="GO:0048268">
    <property type="term" value="P:clathrin coat assembly"/>
    <property type="evidence" value="ECO:0007669"/>
    <property type="project" value="InterPro"/>
</dbReference>
<evidence type="ECO:0000256" key="8">
    <source>
        <dbReference type="ARBA" id="ARBA00023329"/>
    </source>
</evidence>
<feature type="compositionally biased region" description="Basic and acidic residues" evidence="9">
    <location>
        <begin position="354"/>
        <end position="369"/>
    </location>
</feature>
<keyword evidence="8" id="KW-0968">Cytoplasmic vesicle</keyword>
<dbReference type="Gene3D" id="1.20.58.150">
    <property type="entry name" value="ANTH domain"/>
    <property type="match status" value="1"/>
</dbReference>
<keyword evidence="5" id="KW-0333">Golgi apparatus</keyword>
<dbReference type="GO" id="GO:0072583">
    <property type="term" value="P:clathrin-dependent endocytosis"/>
    <property type="evidence" value="ECO:0000318"/>
    <property type="project" value="GO_Central"/>
</dbReference>
<dbReference type="InParanoid" id="A0A1U8AZ62"/>
<evidence type="ECO:0000256" key="2">
    <source>
        <dbReference type="ARBA" id="ARBA00004555"/>
    </source>
</evidence>
<dbReference type="GO" id="GO:0000149">
    <property type="term" value="F:SNARE binding"/>
    <property type="evidence" value="ECO:0000318"/>
    <property type="project" value="GO_Central"/>
</dbReference>
<dbReference type="KEGG" id="nnu:104609044"/>
<dbReference type="STRING" id="4432.A0A1U8AZ62"/>
<dbReference type="GO" id="GO:0005545">
    <property type="term" value="F:1-phosphatidylinositol binding"/>
    <property type="evidence" value="ECO:0000318"/>
    <property type="project" value="GO_Central"/>
</dbReference>
<dbReference type="PANTHER" id="PTHR22951">
    <property type="entry name" value="CLATHRIN ASSEMBLY PROTEIN"/>
    <property type="match status" value="1"/>
</dbReference>
<dbReference type="GO" id="GO:0030136">
    <property type="term" value="C:clathrin-coated vesicle"/>
    <property type="evidence" value="ECO:0000318"/>
    <property type="project" value="GO_Central"/>
</dbReference>
<dbReference type="GeneID" id="104609044"/>
<dbReference type="CDD" id="cd03564">
    <property type="entry name" value="ANTH_N"/>
    <property type="match status" value="1"/>
</dbReference>
<dbReference type="SUPFAM" id="SSF89009">
    <property type="entry name" value="GAT-like domain"/>
    <property type="match status" value="1"/>
</dbReference>
<dbReference type="FunFam" id="1.25.40.90:FF:000005">
    <property type="entry name" value="Clathrin assembly protein AP180"/>
    <property type="match status" value="1"/>
</dbReference>
<evidence type="ECO:0000313" key="12">
    <source>
        <dbReference type="RefSeq" id="XP_010273537.1"/>
    </source>
</evidence>
<dbReference type="GO" id="GO:0006900">
    <property type="term" value="P:vesicle budding from membrane"/>
    <property type="evidence" value="ECO:0000318"/>
    <property type="project" value="GO_Central"/>
</dbReference>
<protein>
    <submittedName>
        <fullName evidence="12">Clathrin assembly protein At5g57200</fullName>
    </submittedName>
</protein>
<dbReference type="eggNOG" id="KOG0251">
    <property type="taxonomic scope" value="Eukaryota"/>
</dbReference>
<dbReference type="OrthoDB" id="44015at2759"/>
<evidence type="ECO:0000313" key="11">
    <source>
        <dbReference type="Proteomes" id="UP000189703"/>
    </source>
</evidence>
<dbReference type="GO" id="GO:0005794">
    <property type="term" value="C:Golgi apparatus"/>
    <property type="evidence" value="ECO:0007669"/>
    <property type="project" value="UniProtKB-SubCell"/>
</dbReference>
<dbReference type="FunFam" id="1.20.58.150:FF:000003">
    <property type="entry name" value="Putative clathrin assembly protein"/>
    <property type="match status" value="1"/>
</dbReference>
<dbReference type="SUPFAM" id="SSF48464">
    <property type="entry name" value="ENTH/VHS domain"/>
    <property type="match status" value="1"/>
</dbReference>
<dbReference type="InterPro" id="IPR011417">
    <property type="entry name" value="ANTH_dom"/>
</dbReference>
<dbReference type="AlphaFoldDB" id="A0A1U8AZ62"/>
<dbReference type="PANTHER" id="PTHR22951:SF5">
    <property type="entry name" value="PHOSPHATIDYLINOSITOL-BINDING CLATHRIN ASSEMBLY PROTEIN LAP"/>
    <property type="match status" value="1"/>
</dbReference>
<gene>
    <name evidence="12" type="primary">LOC104609044</name>
</gene>
<dbReference type="PROSITE" id="PS50942">
    <property type="entry name" value="ENTH"/>
    <property type="match status" value="1"/>
</dbReference>
<keyword evidence="6" id="KW-0472">Membrane</keyword>
<dbReference type="GO" id="GO:0005905">
    <property type="term" value="C:clathrin-coated pit"/>
    <property type="evidence" value="ECO:0000318"/>
    <property type="project" value="GO_Central"/>
</dbReference>
<keyword evidence="11" id="KW-1185">Reference proteome</keyword>
<sequence>MGTMQSLRKAYGALKDSTKVGLAKVNSEFKDLDIAIVKATNHVECPPKERHVRKIFSATSIVRPRADVAYCIHALARRLAKTHNWIVALKTLIVIHRTLREGDPTFREELLNYSHRGHILQISNFKDDSSPLAWDCSAWVRTYALFLEERLECFRVLKYDIESERLTKSSQGIIKQGHSRTRLLGSDDLLEQLPALQQLLYRLVGCQPEGLAYNNYLVQYALALVLKESFKIYCAINDGIINLVDMFFDMTRHDAVKALNIYKRAGQQAENLADFYEFCKGLELARNFHFPTLRQPPPSFLATMEEYIREAPRTGSVSNKRLEYHERPETPVHPKQEPSPSEIVQPIEEAEVKRPIEEPQEEPQPKNEVEAPPPLIEYTGDLLGLNEINPKAAELEESNALALAIIDPSGLDPLSSTSRELAALGAPNATGWELALVTTPSNNTSHLTESKLAGGFDRLLLDSLYEDAAARRQHQQQVAGYGVGMAAPNPFDPQDPFSMSNNIAPPTSVQMALMTQQQQQQMLMQQQKHQQQMMMMAPPYQYLPQYPHQPMQQYMGSNNPFGDPFVGFSHGGTPQGNHSLI</sequence>
<proteinExistence type="predicted"/>
<dbReference type="OMA" id="RLEYHER"/>
<dbReference type="Pfam" id="PF07651">
    <property type="entry name" value="ANTH"/>
    <property type="match status" value="1"/>
</dbReference>
<evidence type="ECO:0000256" key="1">
    <source>
        <dbReference type="ARBA" id="ARBA00004132"/>
    </source>
</evidence>
<dbReference type="GO" id="GO:0005546">
    <property type="term" value="F:phosphatidylinositol-4,5-bisphosphate binding"/>
    <property type="evidence" value="ECO:0000318"/>
    <property type="project" value="GO_Central"/>
</dbReference>
<evidence type="ECO:0000256" key="3">
    <source>
        <dbReference type="ARBA" id="ARBA00004600"/>
    </source>
</evidence>
<feature type="domain" description="ENTH" evidence="10">
    <location>
        <begin position="24"/>
        <end position="161"/>
    </location>
</feature>
<dbReference type="SMART" id="SM00273">
    <property type="entry name" value="ENTH"/>
    <property type="match status" value="1"/>
</dbReference>
<accession>A0A1U8AZ62</accession>
<evidence type="ECO:0000256" key="6">
    <source>
        <dbReference type="ARBA" id="ARBA00023136"/>
    </source>
</evidence>
<organism evidence="11 12">
    <name type="scientific">Nelumbo nucifera</name>
    <name type="common">Sacred lotus</name>
    <dbReference type="NCBI Taxonomy" id="4432"/>
    <lineage>
        <taxon>Eukaryota</taxon>
        <taxon>Viridiplantae</taxon>
        <taxon>Streptophyta</taxon>
        <taxon>Embryophyta</taxon>
        <taxon>Tracheophyta</taxon>
        <taxon>Spermatophyta</taxon>
        <taxon>Magnoliopsida</taxon>
        <taxon>Proteales</taxon>
        <taxon>Nelumbonaceae</taxon>
        <taxon>Nelumbo</taxon>
    </lineage>
</organism>
<dbReference type="InterPro" id="IPR048050">
    <property type="entry name" value="ANTH_N_plant"/>
</dbReference>
<keyword evidence="7" id="KW-0168">Coated pit</keyword>
<dbReference type="InterPro" id="IPR014712">
    <property type="entry name" value="ANTH_dom_sf"/>
</dbReference>
<dbReference type="FunCoup" id="A0A1U8AZ62">
    <property type="interactions" value="982"/>
</dbReference>
<evidence type="ECO:0000259" key="10">
    <source>
        <dbReference type="PROSITE" id="PS50942"/>
    </source>
</evidence>
<dbReference type="RefSeq" id="XP_010273537.1">
    <property type="nucleotide sequence ID" value="XM_010275235.2"/>
</dbReference>
<evidence type="ECO:0000256" key="4">
    <source>
        <dbReference type="ARBA" id="ARBA00022583"/>
    </source>
</evidence>
<name>A0A1U8AZ62_NELNU</name>
<dbReference type="Proteomes" id="UP000189703">
    <property type="component" value="Unplaced"/>
</dbReference>
<dbReference type="GO" id="GO:0032050">
    <property type="term" value="F:clathrin heavy chain binding"/>
    <property type="evidence" value="ECO:0000318"/>
    <property type="project" value="GO_Central"/>
</dbReference>
<dbReference type="InterPro" id="IPR013809">
    <property type="entry name" value="ENTH"/>
</dbReference>